<evidence type="ECO:0000256" key="2">
    <source>
        <dbReference type="ARBA" id="ARBA00022603"/>
    </source>
</evidence>
<keyword evidence="2 7" id="KW-0489">Methyltransferase</keyword>
<protein>
    <recommendedName>
        <fullName evidence="1">DNA (cytosine-5-)-methyltransferase</fullName>
        <ecNumber evidence="1">2.1.1.37</ecNumber>
    </recommendedName>
</protein>
<gene>
    <name evidence="8" type="ORF">IAA81_09945</name>
</gene>
<sequence>MVNKKNEIHVVDMFCGGGGESTGLFTAAEKNGFKIKLSAINHWERAIETHAANYPSAEHFCESVEHLDPTKVVSSGKLDLLWASPECTHHSKARGGRPKSEQSRATAWNILKWASELYIERIIIENVPDFLTWGPLNDKGQMIKSRSGSTFRAFIHGLRSLGYNVDWKILCAADYGASTTRKRLFIQAVKGRKKILWPAPTNMEGKNNLFGLPAWEPADKIIDWALPCPSIFSRTKPLAEATLKRIESGLKKFSGKQAEPFIAILRGQSKTRSIKSPLFTSYVGKENVKRSF</sequence>
<dbReference type="PANTHER" id="PTHR10629:SF52">
    <property type="entry name" value="DNA (CYTOSINE-5)-METHYLTRANSFERASE 1"/>
    <property type="match status" value="1"/>
</dbReference>
<dbReference type="EMBL" id="JADIMM010000111">
    <property type="protein sequence ID" value="MBO8458529.1"/>
    <property type="molecule type" value="Genomic_DNA"/>
</dbReference>
<dbReference type="PANTHER" id="PTHR10629">
    <property type="entry name" value="CYTOSINE-SPECIFIC METHYLTRANSFERASE"/>
    <property type="match status" value="1"/>
</dbReference>
<evidence type="ECO:0000256" key="6">
    <source>
        <dbReference type="ARBA" id="ARBA00047422"/>
    </source>
</evidence>
<dbReference type="Gene3D" id="3.40.50.150">
    <property type="entry name" value="Vaccinia Virus protein VP39"/>
    <property type="match status" value="1"/>
</dbReference>
<comment type="catalytic activity">
    <reaction evidence="6">
        <text>a 2'-deoxycytidine in DNA + S-adenosyl-L-methionine = a 5-methyl-2'-deoxycytidine in DNA + S-adenosyl-L-homocysteine + H(+)</text>
        <dbReference type="Rhea" id="RHEA:13681"/>
        <dbReference type="Rhea" id="RHEA-COMP:11369"/>
        <dbReference type="Rhea" id="RHEA-COMP:11370"/>
        <dbReference type="ChEBI" id="CHEBI:15378"/>
        <dbReference type="ChEBI" id="CHEBI:57856"/>
        <dbReference type="ChEBI" id="CHEBI:59789"/>
        <dbReference type="ChEBI" id="CHEBI:85452"/>
        <dbReference type="ChEBI" id="CHEBI:85454"/>
        <dbReference type="EC" id="2.1.1.37"/>
    </reaction>
</comment>
<evidence type="ECO:0000313" key="9">
    <source>
        <dbReference type="Proteomes" id="UP000823638"/>
    </source>
</evidence>
<evidence type="ECO:0000256" key="5">
    <source>
        <dbReference type="ARBA" id="ARBA00022747"/>
    </source>
</evidence>
<keyword evidence="3 7" id="KW-0808">Transferase</keyword>
<dbReference type="PROSITE" id="PS51679">
    <property type="entry name" value="SAM_MT_C5"/>
    <property type="match status" value="1"/>
</dbReference>
<dbReference type="GO" id="GO:0003886">
    <property type="term" value="F:DNA (cytosine-5-)-methyltransferase activity"/>
    <property type="evidence" value="ECO:0007669"/>
    <property type="project" value="UniProtKB-EC"/>
</dbReference>
<accession>A0A9D9HRH7</accession>
<evidence type="ECO:0000256" key="7">
    <source>
        <dbReference type="PROSITE-ProRule" id="PRU01016"/>
    </source>
</evidence>
<dbReference type="GO" id="GO:0009307">
    <property type="term" value="P:DNA restriction-modification system"/>
    <property type="evidence" value="ECO:0007669"/>
    <property type="project" value="UniProtKB-KW"/>
</dbReference>
<dbReference type="GO" id="GO:0032259">
    <property type="term" value="P:methylation"/>
    <property type="evidence" value="ECO:0007669"/>
    <property type="project" value="UniProtKB-KW"/>
</dbReference>
<dbReference type="SUPFAM" id="SSF53335">
    <property type="entry name" value="S-adenosyl-L-methionine-dependent methyltransferases"/>
    <property type="match status" value="1"/>
</dbReference>
<name>A0A9D9HRH7_9SPIR</name>
<comment type="similarity">
    <text evidence="7">Belongs to the class I-like SAM-binding methyltransferase superfamily. C5-methyltransferase family.</text>
</comment>
<evidence type="ECO:0000256" key="4">
    <source>
        <dbReference type="ARBA" id="ARBA00022691"/>
    </source>
</evidence>
<dbReference type="Proteomes" id="UP000823638">
    <property type="component" value="Unassembled WGS sequence"/>
</dbReference>
<comment type="caution">
    <text evidence="8">The sequence shown here is derived from an EMBL/GenBank/DDBJ whole genome shotgun (WGS) entry which is preliminary data.</text>
</comment>
<dbReference type="InterPro" id="IPR029063">
    <property type="entry name" value="SAM-dependent_MTases_sf"/>
</dbReference>
<evidence type="ECO:0000256" key="1">
    <source>
        <dbReference type="ARBA" id="ARBA00011975"/>
    </source>
</evidence>
<dbReference type="GO" id="GO:0003677">
    <property type="term" value="F:DNA binding"/>
    <property type="evidence" value="ECO:0007669"/>
    <property type="project" value="TreeGrafter"/>
</dbReference>
<evidence type="ECO:0000256" key="3">
    <source>
        <dbReference type="ARBA" id="ARBA00022679"/>
    </source>
</evidence>
<evidence type="ECO:0000313" key="8">
    <source>
        <dbReference type="EMBL" id="MBO8458529.1"/>
    </source>
</evidence>
<dbReference type="InterPro" id="IPR001525">
    <property type="entry name" value="C5_MeTfrase"/>
</dbReference>
<dbReference type="AlphaFoldDB" id="A0A9D9HRH7"/>
<proteinExistence type="inferred from homology"/>
<dbReference type="Pfam" id="PF00145">
    <property type="entry name" value="DNA_methylase"/>
    <property type="match status" value="1"/>
</dbReference>
<dbReference type="EC" id="2.1.1.37" evidence="1"/>
<feature type="active site" evidence="7">
    <location>
        <position position="87"/>
    </location>
</feature>
<keyword evidence="5" id="KW-0680">Restriction system</keyword>
<keyword evidence="4 7" id="KW-0949">S-adenosyl-L-methionine</keyword>
<dbReference type="PRINTS" id="PR00105">
    <property type="entry name" value="C5METTRFRASE"/>
</dbReference>
<organism evidence="8 9">
    <name type="scientific">Candidatus Gallitreponema excrementavium</name>
    <dbReference type="NCBI Taxonomy" id="2840840"/>
    <lineage>
        <taxon>Bacteria</taxon>
        <taxon>Pseudomonadati</taxon>
        <taxon>Spirochaetota</taxon>
        <taxon>Spirochaetia</taxon>
        <taxon>Spirochaetales</taxon>
        <taxon>Candidatus Gallitreponema</taxon>
    </lineage>
</organism>
<reference evidence="8" key="1">
    <citation type="submission" date="2020-10" db="EMBL/GenBank/DDBJ databases">
        <authorList>
            <person name="Gilroy R."/>
        </authorList>
    </citation>
    <scope>NUCLEOTIDE SEQUENCE</scope>
    <source>
        <strain evidence="8">10532</strain>
    </source>
</reference>
<dbReference type="GO" id="GO:0044027">
    <property type="term" value="P:negative regulation of gene expression via chromosomal CpG island methylation"/>
    <property type="evidence" value="ECO:0007669"/>
    <property type="project" value="TreeGrafter"/>
</dbReference>
<reference evidence="8" key="2">
    <citation type="journal article" date="2021" name="PeerJ">
        <title>Extensive microbial diversity within the chicken gut microbiome revealed by metagenomics and culture.</title>
        <authorList>
            <person name="Gilroy R."/>
            <person name="Ravi A."/>
            <person name="Getino M."/>
            <person name="Pursley I."/>
            <person name="Horton D.L."/>
            <person name="Alikhan N.F."/>
            <person name="Baker D."/>
            <person name="Gharbi K."/>
            <person name="Hall N."/>
            <person name="Watson M."/>
            <person name="Adriaenssens E.M."/>
            <person name="Foster-Nyarko E."/>
            <person name="Jarju S."/>
            <person name="Secka A."/>
            <person name="Antonio M."/>
            <person name="Oren A."/>
            <person name="Chaudhuri R.R."/>
            <person name="La Ragione R."/>
            <person name="Hildebrand F."/>
            <person name="Pallen M.J."/>
        </authorList>
    </citation>
    <scope>NUCLEOTIDE SEQUENCE</scope>
    <source>
        <strain evidence="8">10532</strain>
    </source>
</reference>
<dbReference type="InterPro" id="IPR050390">
    <property type="entry name" value="C5-Methyltransferase"/>
</dbReference>